<keyword evidence="8" id="KW-0547">Nucleotide-binding</keyword>
<gene>
    <name evidence="17" type="primary">rep</name>
</gene>
<keyword evidence="11" id="KW-0190">Covalent protein-DNA linkage</keyword>
<evidence type="ECO:0000256" key="2">
    <source>
        <dbReference type="ARBA" id="ARBA00008545"/>
    </source>
</evidence>
<dbReference type="Gene3D" id="3.40.1310.20">
    <property type="match status" value="1"/>
</dbReference>
<keyword evidence="5" id="KW-0235">DNA replication</keyword>
<dbReference type="Pfam" id="PF00910">
    <property type="entry name" value="RNA_helicase"/>
    <property type="match status" value="1"/>
</dbReference>
<evidence type="ECO:0000256" key="11">
    <source>
        <dbReference type="ARBA" id="ARBA00023124"/>
    </source>
</evidence>
<dbReference type="GO" id="GO:0006260">
    <property type="term" value="P:DNA replication"/>
    <property type="evidence" value="ECO:0007669"/>
    <property type="project" value="UniProtKB-KW"/>
</dbReference>
<dbReference type="InterPro" id="IPR000605">
    <property type="entry name" value="Helicase_SF3_ssDNA/RNA_vir"/>
</dbReference>
<evidence type="ECO:0000256" key="12">
    <source>
        <dbReference type="ARBA" id="ARBA00023125"/>
    </source>
</evidence>
<dbReference type="GO" id="GO:0016779">
    <property type="term" value="F:nucleotidyltransferase activity"/>
    <property type="evidence" value="ECO:0007669"/>
    <property type="project" value="UniProtKB-KW"/>
</dbReference>
<evidence type="ECO:0000256" key="15">
    <source>
        <dbReference type="ARBA" id="ARBA00032243"/>
    </source>
</evidence>
<dbReference type="GO" id="GO:0003724">
    <property type="term" value="F:RNA helicase activity"/>
    <property type="evidence" value="ECO:0007669"/>
    <property type="project" value="InterPro"/>
</dbReference>
<evidence type="ECO:0000313" key="17">
    <source>
        <dbReference type="EMBL" id="QXF14479.1"/>
    </source>
</evidence>
<keyword evidence="9" id="KW-0255">Endonuclease</keyword>
<keyword evidence="6" id="KW-0540">Nuclease</keyword>
<dbReference type="InterPro" id="IPR027417">
    <property type="entry name" value="P-loop_NTPase"/>
</dbReference>
<dbReference type="GO" id="GO:0003677">
    <property type="term" value="F:DNA binding"/>
    <property type="evidence" value="ECO:0007669"/>
    <property type="project" value="UniProtKB-KW"/>
</dbReference>
<name>A0A8F4S6Z3_9ZZZZ</name>
<organism evidence="17">
    <name type="scientific">DNA molecule</name>
    <dbReference type="NCBI Taxonomy" id="2853804"/>
    <lineage>
        <taxon>unclassified sequences</taxon>
    </lineage>
</organism>
<evidence type="ECO:0000256" key="3">
    <source>
        <dbReference type="ARBA" id="ARBA00022679"/>
    </source>
</evidence>
<accession>A0A8F4S6Z3</accession>
<keyword evidence="10" id="KW-0378">Hydrolase</keyword>
<dbReference type="EMBL" id="MW601955">
    <property type="protein sequence ID" value="QXF14479.1"/>
    <property type="molecule type" value="Genomic_DNA"/>
</dbReference>
<dbReference type="GO" id="GO:0003723">
    <property type="term" value="F:RNA binding"/>
    <property type="evidence" value="ECO:0007669"/>
    <property type="project" value="InterPro"/>
</dbReference>
<reference evidence="17" key="1">
    <citation type="submission" date="2021-02" db="EMBL/GenBank/DDBJ databases">
        <title>A myriad of highly divergent eukaryotic single-strand viruses in serum of pigs.</title>
        <authorList>
            <person name="Tochetto C."/>
            <person name="Cerva C."/>
            <person name="Cibulski S.P."/>
            <person name="Varela A.P.M."/>
            <person name="Lima D.A."/>
            <person name="Teixeira T.F."/>
            <person name="Mayer F.Q."/>
            <person name="Roehe P.M."/>
        </authorList>
    </citation>
    <scope>NUCLEOTIDE SEQUENCE</scope>
    <source>
        <strain evidence="17">P20_137_BR</strain>
    </source>
</reference>
<comment type="cofactor">
    <cofactor evidence="1">
        <name>Mn(2+)</name>
        <dbReference type="ChEBI" id="CHEBI:29035"/>
    </cofactor>
</comment>
<keyword evidence="13" id="KW-0511">Multifunctional enzyme</keyword>
<dbReference type="GO" id="GO:0046872">
    <property type="term" value="F:metal ion binding"/>
    <property type="evidence" value="ECO:0007669"/>
    <property type="project" value="UniProtKB-KW"/>
</dbReference>
<evidence type="ECO:0000256" key="7">
    <source>
        <dbReference type="ARBA" id="ARBA00022723"/>
    </source>
</evidence>
<keyword evidence="12" id="KW-0238">DNA-binding</keyword>
<dbReference type="GO" id="GO:0004519">
    <property type="term" value="F:endonuclease activity"/>
    <property type="evidence" value="ECO:0007669"/>
    <property type="project" value="UniProtKB-KW"/>
</dbReference>
<evidence type="ECO:0000256" key="9">
    <source>
        <dbReference type="ARBA" id="ARBA00022759"/>
    </source>
</evidence>
<dbReference type="Gene3D" id="3.40.50.300">
    <property type="entry name" value="P-loop containing nucleotide triphosphate hydrolases"/>
    <property type="match status" value="1"/>
</dbReference>
<dbReference type="Pfam" id="PF00799">
    <property type="entry name" value="Gemini_AL1"/>
    <property type="match status" value="1"/>
</dbReference>
<sequence>MDPKNPPKDNKAKGWFCTWPQCKITKEDALDMLMPLGLDEYVIAEEEHADGSPHLHAFLKLNKKVRWSARRFDLGDCHGDYRPAKSWRAVQEYCMKDGCYISNIDLKAARQKQSKMKKEDLLKDPEELMDSGKLNPMQLCSFLKNSAAYKMLLQQKRKPPVEMPEKKRHFWIWGPSNTGKTTWLREKMQEGEWFQMPTNNDWNGYSGEDNLYIDEYKGQLTIQELNRICDGGAKVNTKGGTAMLSWIPTVYVLSNFSPSQCYGRCNDALLETLLNRFQVGKMEEFAKPNFGYEKNN</sequence>
<keyword evidence="3" id="KW-0808">Transferase</keyword>
<evidence type="ECO:0000256" key="14">
    <source>
        <dbReference type="ARBA" id="ARBA00030754"/>
    </source>
</evidence>
<evidence type="ECO:0000259" key="16">
    <source>
        <dbReference type="PROSITE" id="PS52020"/>
    </source>
</evidence>
<comment type="similarity">
    <text evidence="2">Belongs to the nanoviruses/circoviruses replication-associated protein family.</text>
</comment>
<protein>
    <recommendedName>
        <fullName evidence="14">ATP-dependent helicase Rep</fullName>
    </recommendedName>
    <alternativeName>
        <fullName evidence="15">RepP</fullName>
    </alternativeName>
</protein>
<dbReference type="SUPFAM" id="SSF55464">
    <property type="entry name" value="Origin of replication-binding domain, RBD-like"/>
    <property type="match status" value="1"/>
</dbReference>
<keyword evidence="7" id="KW-0479">Metal-binding</keyword>
<evidence type="ECO:0000256" key="13">
    <source>
        <dbReference type="ARBA" id="ARBA00023268"/>
    </source>
</evidence>
<evidence type="ECO:0000256" key="10">
    <source>
        <dbReference type="ARBA" id="ARBA00022801"/>
    </source>
</evidence>
<proteinExistence type="inferred from homology"/>
<dbReference type="AlphaFoldDB" id="A0A8F4S6Z3"/>
<keyword evidence="4" id="KW-0548">Nucleotidyltransferase</keyword>
<evidence type="ECO:0000256" key="5">
    <source>
        <dbReference type="ARBA" id="ARBA00022705"/>
    </source>
</evidence>
<evidence type="ECO:0000256" key="8">
    <source>
        <dbReference type="ARBA" id="ARBA00022741"/>
    </source>
</evidence>
<dbReference type="GO" id="GO:0016787">
    <property type="term" value="F:hydrolase activity"/>
    <property type="evidence" value="ECO:0007669"/>
    <property type="project" value="UniProtKB-KW"/>
</dbReference>
<evidence type="ECO:0000256" key="6">
    <source>
        <dbReference type="ARBA" id="ARBA00022722"/>
    </source>
</evidence>
<dbReference type="GO" id="GO:0000166">
    <property type="term" value="F:nucleotide binding"/>
    <property type="evidence" value="ECO:0007669"/>
    <property type="project" value="UniProtKB-KW"/>
</dbReference>
<dbReference type="PROSITE" id="PS52020">
    <property type="entry name" value="CRESS_DNA_REP"/>
    <property type="match status" value="1"/>
</dbReference>
<evidence type="ECO:0000256" key="4">
    <source>
        <dbReference type="ARBA" id="ARBA00022695"/>
    </source>
</evidence>
<dbReference type="SUPFAM" id="SSF52540">
    <property type="entry name" value="P-loop containing nucleoside triphosphate hydrolases"/>
    <property type="match status" value="1"/>
</dbReference>
<dbReference type="InterPro" id="IPR049912">
    <property type="entry name" value="CRESS_DNA_REP"/>
</dbReference>
<feature type="domain" description="CRESS-DNA virus Rep endonuclease" evidence="16">
    <location>
        <begin position="9"/>
        <end position="107"/>
    </location>
</feature>
<evidence type="ECO:0000256" key="1">
    <source>
        <dbReference type="ARBA" id="ARBA00001936"/>
    </source>
</evidence>